<dbReference type="EMBL" id="KZ825055">
    <property type="protein sequence ID" value="RAH61732.1"/>
    <property type="molecule type" value="Genomic_DNA"/>
</dbReference>
<dbReference type="Proteomes" id="UP000249526">
    <property type="component" value="Unassembled WGS sequence"/>
</dbReference>
<dbReference type="RefSeq" id="XP_025519654.1">
    <property type="nucleotide sequence ID" value="XM_025653865.1"/>
</dbReference>
<accession>A0A8G1VRC8</accession>
<reference evidence="1 2" key="1">
    <citation type="submission" date="2018-02" db="EMBL/GenBank/DDBJ databases">
        <title>The genomes of Aspergillus section Nigri reveals drivers in fungal speciation.</title>
        <authorList>
            <consortium name="DOE Joint Genome Institute"/>
            <person name="Vesth T.C."/>
            <person name="Nybo J."/>
            <person name="Theobald S."/>
            <person name="Brandl J."/>
            <person name="Frisvad J.C."/>
            <person name="Nielsen K.F."/>
            <person name="Lyhne E.K."/>
            <person name="Kogle M.E."/>
            <person name="Kuo A."/>
            <person name="Riley R."/>
            <person name="Clum A."/>
            <person name="Nolan M."/>
            <person name="Lipzen A."/>
            <person name="Salamov A."/>
            <person name="Henrissat B."/>
            <person name="Wiebenga A."/>
            <person name="De vries R.P."/>
            <person name="Grigoriev I.V."/>
            <person name="Mortensen U.H."/>
            <person name="Andersen M.R."/>
            <person name="Baker S.E."/>
        </authorList>
    </citation>
    <scope>NUCLEOTIDE SEQUENCE [LARGE SCALE GENOMIC DNA]</scope>
    <source>
        <strain evidence="1 2">CBS 112811</strain>
    </source>
</reference>
<proteinExistence type="predicted"/>
<evidence type="ECO:0000313" key="2">
    <source>
        <dbReference type="Proteomes" id="UP000249526"/>
    </source>
</evidence>
<name>A0A8G1VRC8_9EURO</name>
<evidence type="ECO:0000313" key="1">
    <source>
        <dbReference type="EMBL" id="RAH61732.1"/>
    </source>
</evidence>
<dbReference type="GeneID" id="37157267"/>
<protein>
    <submittedName>
        <fullName evidence="1">Uncharacterized protein</fullName>
    </submittedName>
</protein>
<dbReference type="AlphaFoldDB" id="A0A8G1VRC8"/>
<keyword evidence="2" id="KW-1185">Reference proteome</keyword>
<gene>
    <name evidence="1" type="ORF">BO85DRAFT_115344</name>
</gene>
<organism evidence="1 2">
    <name type="scientific">Aspergillus piperis CBS 112811</name>
    <dbReference type="NCBI Taxonomy" id="1448313"/>
    <lineage>
        <taxon>Eukaryota</taxon>
        <taxon>Fungi</taxon>
        <taxon>Dikarya</taxon>
        <taxon>Ascomycota</taxon>
        <taxon>Pezizomycotina</taxon>
        <taxon>Eurotiomycetes</taxon>
        <taxon>Eurotiomycetidae</taxon>
        <taxon>Eurotiales</taxon>
        <taxon>Aspergillaceae</taxon>
        <taxon>Aspergillus</taxon>
        <taxon>Aspergillus subgen. Circumdati</taxon>
    </lineage>
</organism>
<sequence length="183" mass="20694">MASIGFARITGSSCTNRLCVLFDFLCHIAVLGGCSIRVVATRNYIVLLTDEQQQVGEERDHEHCDEDIDVCCKRPQGVYHAYGPGSMFPEQLKLPIARKRKQSQSWCYTRFTSFSKAQTGEPTDARMTSAALGRAFKCSVLECQHHYQGFATQNVLDKHVAEIRVSWAKEDRIRSSDHVYQNS</sequence>